<comment type="caution">
    <text evidence="2">The sequence shown here is derived from an EMBL/GenBank/DDBJ whole genome shotgun (WGS) entry which is preliminary data.</text>
</comment>
<feature type="transmembrane region" description="Helical" evidence="1">
    <location>
        <begin position="285"/>
        <end position="303"/>
    </location>
</feature>
<dbReference type="OrthoDB" id="5293596at2759"/>
<keyword evidence="1" id="KW-0472">Membrane</keyword>
<dbReference type="EMBL" id="JAOQAZ010000025">
    <property type="protein sequence ID" value="KAJ4252950.1"/>
    <property type="molecule type" value="Genomic_DNA"/>
</dbReference>
<proteinExistence type="predicted"/>
<feature type="transmembrane region" description="Helical" evidence="1">
    <location>
        <begin position="243"/>
        <end position="265"/>
    </location>
</feature>
<feature type="transmembrane region" description="Helical" evidence="1">
    <location>
        <begin position="136"/>
        <end position="159"/>
    </location>
</feature>
<feature type="transmembrane region" description="Helical" evidence="1">
    <location>
        <begin position="208"/>
        <end position="231"/>
    </location>
</feature>
<keyword evidence="1" id="KW-0812">Transmembrane</keyword>
<sequence length="332" mass="37599">MDSAPLLQNADGLPTPNAMQDHPAFLRACHSPWPCIPQNILVILRGLVLAFVIAVGILILVFEFNEISQFSKWRIIFDFANLSFFLIFLYELKAFSWTFTHLYYPHHHDRHMGGIEGWLIKHMSLPKHMGSLRKQFYFTMFYTIAAVFAFTNTTVYFFVTRNHKTDGAYGEPQPELNQAPNSTSVAWAGYAAEPAPDAPFTDIFGEGWFRAFIILALYTFGSTIMVIETVILNCIRRPYTIGLHLLGIMFFAAAYLGWAAFGHLVTDFFPFFWLDKFEVGSDEAVTLYSIGFVFLTPIMYILMQGLISSRENMTRSTAEARAIAAAQAALDS</sequence>
<protein>
    <submittedName>
        <fullName evidence="2">Uncharacterized protein</fullName>
    </submittedName>
</protein>
<feature type="transmembrane region" description="Helical" evidence="1">
    <location>
        <begin position="40"/>
        <end position="62"/>
    </location>
</feature>
<reference evidence="2" key="1">
    <citation type="submission" date="2022-09" db="EMBL/GenBank/DDBJ databases">
        <title>Fusarium specimens isolated from Avocado Roots.</title>
        <authorList>
            <person name="Stajich J."/>
            <person name="Roper C."/>
            <person name="Heimlech-Rivalta G."/>
        </authorList>
    </citation>
    <scope>NUCLEOTIDE SEQUENCE</scope>
    <source>
        <strain evidence="2">CF00136</strain>
    </source>
</reference>
<accession>A0A9W8VBB6</accession>
<keyword evidence="3" id="KW-1185">Reference proteome</keyword>
<feature type="transmembrane region" description="Helical" evidence="1">
    <location>
        <begin position="82"/>
        <end position="104"/>
    </location>
</feature>
<gene>
    <name evidence="2" type="ORF">NW762_010859</name>
</gene>
<evidence type="ECO:0000313" key="2">
    <source>
        <dbReference type="EMBL" id="KAJ4252950.1"/>
    </source>
</evidence>
<keyword evidence="1" id="KW-1133">Transmembrane helix</keyword>
<name>A0A9W8VBB6_9HYPO</name>
<evidence type="ECO:0000313" key="3">
    <source>
        <dbReference type="Proteomes" id="UP001152049"/>
    </source>
</evidence>
<dbReference type="Proteomes" id="UP001152049">
    <property type="component" value="Unassembled WGS sequence"/>
</dbReference>
<organism evidence="2 3">
    <name type="scientific">Fusarium torreyae</name>
    <dbReference type="NCBI Taxonomy" id="1237075"/>
    <lineage>
        <taxon>Eukaryota</taxon>
        <taxon>Fungi</taxon>
        <taxon>Dikarya</taxon>
        <taxon>Ascomycota</taxon>
        <taxon>Pezizomycotina</taxon>
        <taxon>Sordariomycetes</taxon>
        <taxon>Hypocreomycetidae</taxon>
        <taxon>Hypocreales</taxon>
        <taxon>Nectriaceae</taxon>
        <taxon>Fusarium</taxon>
    </lineage>
</organism>
<evidence type="ECO:0000256" key="1">
    <source>
        <dbReference type="SAM" id="Phobius"/>
    </source>
</evidence>
<dbReference type="AlphaFoldDB" id="A0A9W8VBB6"/>